<evidence type="ECO:0000313" key="3">
    <source>
        <dbReference type="Proteomes" id="UP000315200"/>
    </source>
</evidence>
<sequence length="289" mass="31178">MEQDKILAVMGSPGSGKTTTAVKLAAALAKQKKNVIVVFCDPFTPVVPTLLPPDAVHDTSLGELLTVPGLTQADILNACVSVPGQEYISLLGYRGGESLMKYPKITRDKAVELFVSLRYLADYIILDCAAVFEADPASFVGIEIADRVLRLGTANLKGISYYQTHTPMLADSRFDKERHQTAIGCLKVGQDWESASGQYGCVDYVLPYVAELEQQDNERALFLPLQTPESAPYSAEINRIVAVLFGLQTAPAVKEKGVKKKGAGSAVPLQAAKGGLKLPFARNRGEFQC</sequence>
<comment type="caution">
    <text evidence="2">The sequence shown here is derived from an EMBL/GenBank/DDBJ whole genome shotgun (WGS) entry which is preliminary data.</text>
</comment>
<dbReference type="InterPro" id="IPR002586">
    <property type="entry name" value="CobQ/CobB/MinD/ParA_Nub-bd_dom"/>
</dbReference>
<dbReference type="RefSeq" id="WP_141267756.1">
    <property type="nucleotide sequence ID" value="NZ_AP031445.1"/>
</dbReference>
<dbReference type="Gene3D" id="3.40.50.300">
    <property type="entry name" value="P-loop containing nucleotide triphosphate hydrolases"/>
    <property type="match status" value="1"/>
</dbReference>
<reference evidence="2 3" key="1">
    <citation type="submission" date="2019-06" db="EMBL/GenBank/DDBJ databases">
        <title>Draft genome sequence of [Clostridium] clostridioforme NBRC 113352.</title>
        <authorList>
            <person name="Miura T."/>
            <person name="Furukawa M."/>
            <person name="Shimamura M."/>
            <person name="Ohyama Y."/>
            <person name="Yamazoe A."/>
            <person name="Kawasaki H."/>
        </authorList>
    </citation>
    <scope>NUCLEOTIDE SEQUENCE [LARGE SCALE GENOMIC DNA]</scope>
    <source>
        <strain evidence="2 3">NBRC 113352</strain>
    </source>
</reference>
<dbReference type="Proteomes" id="UP000315200">
    <property type="component" value="Unassembled WGS sequence"/>
</dbReference>
<accession>A0A829WAV2</accession>
<protein>
    <submittedName>
        <fullName evidence="2">ATPase AAA</fullName>
    </submittedName>
</protein>
<evidence type="ECO:0000259" key="1">
    <source>
        <dbReference type="Pfam" id="PF01656"/>
    </source>
</evidence>
<dbReference type="EMBL" id="BJLB01000001">
    <property type="protein sequence ID" value="GEA38508.1"/>
    <property type="molecule type" value="Genomic_DNA"/>
</dbReference>
<organism evidence="2 3">
    <name type="scientific">Enterocloster clostridioformis</name>
    <dbReference type="NCBI Taxonomy" id="1531"/>
    <lineage>
        <taxon>Bacteria</taxon>
        <taxon>Bacillati</taxon>
        <taxon>Bacillota</taxon>
        <taxon>Clostridia</taxon>
        <taxon>Lachnospirales</taxon>
        <taxon>Lachnospiraceae</taxon>
        <taxon>Enterocloster</taxon>
    </lineage>
</organism>
<dbReference type="GeneID" id="97209323"/>
<dbReference type="InterPro" id="IPR027417">
    <property type="entry name" value="P-loop_NTPase"/>
</dbReference>
<proteinExistence type="predicted"/>
<dbReference type="AlphaFoldDB" id="A0A829WAV2"/>
<dbReference type="Pfam" id="PF01656">
    <property type="entry name" value="CbiA"/>
    <property type="match status" value="1"/>
</dbReference>
<gene>
    <name evidence="2" type="ORF">Ccl03g_42210</name>
</gene>
<feature type="domain" description="CobQ/CobB/MinD/ParA nucleotide binding" evidence="1">
    <location>
        <begin position="8"/>
        <end position="46"/>
    </location>
</feature>
<dbReference type="SUPFAM" id="SSF52540">
    <property type="entry name" value="P-loop containing nucleoside triphosphate hydrolases"/>
    <property type="match status" value="1"/>
</dbReference>
<name>A0A829WAV2_9FIRM</name>
<evidence type="ECO:0000313" key="2">
    <source>
        <dbReference type="EMBL" id="GEA38508.1"/>
    </source>
</evidence>